<gene>
    <name evidence="2" type="ordered locus">Acid345_4427</name>
</gene>
<dbReference type="Proteomes" id="UP000002432">
    <property type="component" value="Chromosome"/>
</dbReference>
<protein>
    <submittedName>
        <fullName evidence="2">Glyoxalase/bleomycin resistance protein/dioxygenase</fullName>
    </submittedName>
</protein>
<accession>Q1II73</accession>
<dbReference type="SUPFAM" id="SSF54593">
    <property type="entry name" value="Glyoxalase/Bleomycin resistance protein/Dihydroxybiphenyl dioxygenase"/>
    <property type="match status" value="1"/>
</dbReference>
<dbReference type="EMBL" id="CP000360">
    <property type="protein sequence ID" value="ABF43427.1"/>
    <property type="molecule type" value="Genomic_DNA"/>
</dbReference>
<evidence type="ECO:0000259" key="1">
    <source>
        <dbReference type="PROSITE" id="PS51819"/>
    </source>
</evidence>
<dbReference type="InterPro" id="IPR037523">
    <property type="entry name" value="VOC_core"/>
</dbReference>
<dbReference type="EnsemblBacteria" id="ABF43427">
    <property type="protein sequence ID" value="ABF43427"/>
    <property type="gene ID" value="Acid345_4427"/>
</dbReference>
<dbReference type="Gene3D" id="3.10.180.10">
    <property type="entry name" value="2,3-Dihydroxybiphenyl 1,2-Dioxygenase, domain 1"/>
    <property type="match status" value="1"/>
</dbReference>
<dbReference type="HOGENOM" id="CLU_131565_0_1_0"/>
<keyword evidence="3" id="KW-1185">Reference proteome</keyword>
<dbReference type="eggNOG" id="COG0346">
    <property type="taxonomic scope" value="Bacteria"/>
</dbReference>
<dbReference type="Pfam" id="PF00903">
    <property type="entry name" value="Glyoxalase"/>
    <property type="match status" value="1"/>
</dbReference>
<sequence length="126" mass="13919">MALTKMVGFVTTTDAEKAKAFYGDALGFTFVKDDGFALVFDAHGTMLRVAKAKEHKPVVGTILGWQVDDVHATIRELSARGVKFEQFGLPFMKQDELGMWEAPGDDQVAWFKDPDGNVLSISKHVK</sequence>
<dbReference type="KEGG" id="aba:Acid345_4427"/>
<name>Q1II73_KORVE</name>
<dbReference type="STRING" id="204669.Acid345_4427"/>
<organism evidence="2 3">
    <name type="scientific">Koribacter versatilis (strain Ellin345)</name>
    <dbReference type="NCBI Taxonomy" id="204669"/>
    <lineage>
        <taxon>Bacteria</taxon>
        <taxon>Pseudomonadati</taxon>
        <taxon>Acidobacteriota</taxon>
        <taxon>Terriglobia</taxon>
        <taxon>Terriglobales</taxon>
        <taxon>Candidatus Korobacteraceae</taxon>
        <taxon>Candidatus Korobacter</taxon>
    </lineage>
</organism>
<reference evidence="2 3" key="1">
    <citation type="journal article" date="2009" name="Appl. Environ. Microbiol.">
        <title>Three genomes from the phylum Acidobacteria provide insight into the lifestyles of these microorganisms in soils.</title>
        <authorList>
            <person name="Ward N.L."/>
            <person name="Challacombe J.F."/>
            <person name="Janssen P.H."/>
            <person name="Henrissat B."/>
            <person name="Coutinho P.M."/>
            <person name="Wu M."/>
            <person name="Xie G."/>
            <person name="Haft D.H."/>
            <person name="Sait M."/>
            <person name="Badger J."/>
            <person name="Barabote R.D."/>
            <person name="Bradley B."/>
            <person name="Brettin T.S."/>
            <person name="Brinkac L.M."/>
            <person name="Bruce D."/>
            <person name="Creasy T."/>
            <person name="Daugherty S.C."/>
            <person name="Davidsen T.M."/>
            <person name="DeBoy R.T."/>
            <person name="Detter J.C."/>
            <person name="Dodson R.J."/>
            <person name="Durkin A.S."/>
            <person name="Ganapathy A."/>
            <person name="Gwinn-Giglio M."/>
            <person name="Han C.S."/>
            <person name="Khouri H."/>
            <person name="Kiss H."/>
            <person name="Kothari S.P."/>
            <person name="Madupu R."/>
            <person name="Nelson K.E."/>
            <person name="Nelson W.C."/>
            <person name="Paulsen I."/>
            <person name="Penn K."/>
            <person name="Ren Q."/>
            <person name="Rosovitz M.J."/>
            <person name="Selengut J.D."/>
            <person name="Shrivastava S."/>
            <person name="Sullivan S.A."/>
            <person name="Tapia R."/>
            <person name="Thompson L.S."/>
            <person name="Watkins K.L."/>
            <person name="Yang Q."/>
            <person name="Yu C."/>
            <person name="Zafar N."/>
            <person name="Zhou L."/>
            <person name="Kuske C.R."/>
        </authorList>
    </citation>
    <scope>NUCLEOTIDE SEQUENCE [LARGE SCALE GENOMIC DNA]</scope>
    <source>
        <strain evidence="2 3">Ellin345</strain>
    </source>
</reference>
<dbReference type="InterPro" id="IPR004360">
    <property type="entry name" value="Glyas_Fos-R_dOase_dom"/>
</dbReference>
<feature type="domain" description="VOC" evidence="1">
    <location>
        <begin position="2"/>
        <end position="124"/>
    </location>
</feature>
<dbReference type="AlphaFoldDB" id="Q1II73"/>
<proteinExistence type="predicted"/>
<dbReference type="InterPro" id="IPR029068">
    <property type="entry name" value="Glyas_Bleomycin-R_OHBP_Dase"/>
</dbReference>
<evidence type="ECO:0000313" key="3">
    <source>
        <dbReference type="Proteomes" id="UP000002432"/>
    </source>
</evidence>
<dbReference type="PROSITE" id="PS51819">
    <property type="entry name" value="VOC"/>
    <property type="match status" value="1"/>
</dbReference>
<evidence type="ECO:0000313" key="2">
    <source>
        <dbReference type="EMBL" id="ABF43427.1"/>
    </source>
</evidence>